<dbReference type="PANTHER" id="PTHR12046">
    <property type="entry name" value="HISTONE ACETYLTRANSFERASE TYPE B CATALYTIC SUBUNIT"/>
    <property type="match status" value="1"/>
</dbReference>
<dbReference type="Gene3D" id="3.40.630.30">
    <property type="match status" value="1"/>
</dbReference>
<evidence type="ECO:0000256" key="5">
    <source>
        <dbReference type="ARBA" id="ARBA00022679"/>
    </source>
</evidence>
<dbReference type="EC" id="2.3.1.48" evidence="3 9"/>
<dbReference type="InterPro" id="IPR019467">
    <property type="entry name" value="Hat1_N"/>
</dbReference>
<dbReference type="InterPro" id="IPR037113">
    <property type="entry name" value="Hat1_N_sf"/>
</dbReference>
<comment type="subcellular location">
    <subcellularLocation>
        <location evidence="9">Cytoplasm</location>
    </subcellularLocation>
    <subcellularLocation>
        <location evidence="1 9">Nucleus</location>
    </subcellularLocation>
</comment>
<comment type="function">
    <text evidence="9">Catalytic component of the histone acetylase B (HAT-B) complex. Has intrinsic substrate specificity that modifies lysine in recognition sequence GXGKXG. Involved in DNA double-strand break repair.</text>
</comment>
<feature type="site" description="Interaction with histone H4 N-terminus" evidence="12">
    <location>
        <position position="199"/>
    </location>
</feature>
<dbReference type="GO" id="GO:0005634">
    <property type="term" value="C:nucleus"/>
    <property type="evidence" value="ECO:0007669"/>
    <property type="project" value="UniProtKB-SubCell"/>
</dbReference>
<keyword evidence="9" id="KW-0963">Cytoplasm</keyword>
<dbReference type="InterPro" id="IPR013523">
    <property type="entry name" value="Hist_AcTrfase_HAT1_C"/>
</dbReference>
<keyword evidence="6 9" id="KW-0539">Nucleus</keyword>
<feature type="domain" description="Histone acetyl transferase HAT1 N-terminal" evidence="13">
    <location>
        <begin position="4"/>
        <end position="187"/>
    </location>
</feature>
<dbReference type="GO" id="GO:0000781">
    <property type="term" value="C:chromosome, telomeric region"/>
    <property type="evidence" value="ECO:0007669"/>
    <property type="project" value="GOC"/>
</dbReference>
<dbReference type="GO" id="GO:0042393">
    <property type="term" value="F:histone binding"/>
    <property type="evidence" value="ECO:0007669"/>
    <property type="project" value="InterPro"/>
</dbReference>
<dbReference type="GO" id="GO:0005737">
    <property type="term" value="C:cytoplasm"/>
    <property type="evidence" value="ECO:0007669"/>
    <property type="project" value="UniProtKB-SubCell"/>
</dbReference>
<dbReference type="GO" id="GO:0031509">
    <property type="term" value="P:subtelomeric heterochromatin formation"/>
    <property type="evidence" value="ECO:0007669"/>
    <property type="project" value="InterPro"/>
</dbReference>
<evidence type="ECO:0000256" key="8">
    <source>
        <dbReference type="ARBA" id="ARBA00048017"/>
    </source>
</evidence>
<evidence type="ECO:0000256" key="7">
    <source>
        <dbReference type="ARBA" id="ARBA00023315"/>
    </source>
</evidence>
<evidence type="ECO:0000313" key="15">
    <source>
        <dbReference type="Proteomes" id="UP000217199"/>
    </source>
</evidence>
<dbReference type="EMBL" id="NBII01000001">
    <property type="protein sequence ID" value="PAV23381.1"/>
    <property type="molecule type" value="Genomic_DNA"/>
</dbReference>
<evidence type="ECO:0000256" key="10">
    <source>
        <dbReference type="PIRSR" id="PIRSR038084-1"/>
    </source>
</evidence>
<dbReference type="Gene3D" id="3.90.360.10">
    <property type="entry name" value="Histone acetyl transferase 1 (HAT1), N-terminal domain"/>
    <property type="match status" value="1"/>
</dbReference>
<dbReference type="InterPro" id="IPR016181">
    <property type="entry name" value="Acyl_CoA_acyltransferase"/>
</dbReference>
<dbReference type="STRING" id="2282107.A0A286UUY3"/>
<dbReference type="InterPro" id="IPR017380">
    <property type="entry name" value="Hist_AcTrfase_B-typ_cat-su"/>
</dbReference>
<feature type="binding site" evidence="11">
    <location>
        <position position="291"/>
    </location>
    <ligand>
        <name>acetyl-CoA</name>
        <dbReference type="ChEBI" id="CHEBI:57288"/>
    </ligand>
</feature>
<dbReference type="FunCoup" id="A0A286UUY3">
    <property type="interactions" value="691"/>
</dbReference>
<evidence type="ECO:0000259" key="13">
    <source>
        <dbReference type="Pfam" id="PF10394"/>
    </source>
</evidence>
<keyword evidence="5 9" id="KW-0808">Transferase</keyword>
<comment type="catalytic activity">
    <reaction evidence="8 9">
        <text>L-lysyl-[protein] + acetyl-CoA = N(6)-acetyl-L-lysyl-[protein] + CoA + H(+)</text>
        <dbReference type="Rhea" id="RHEA:45948"/>
        <dbReference type="Rhea" id="RHEA-COMP:9752"/>
        <dbReference type="Rhea" id="RHEA-COMP:10731"/>
        <dbReference type="ChEBI" id="CHEBI:15378"/>
        <dbReference type="ChEBI" id="CHEBI:29969"/>
        <dbReference type="ChEBI" id="CHEBI:57287"/>
        <dbReference type="ChEBI" id="CHEBI:57288"/>
        <dbReference type="ChEBI" id="CHEBI:61930"/>
        <dbReference type="EC" id="2.3.1.48"/>
    </reaction>
</comment>
<feature type="binding site" evidence="11">
    <location>
        <begin position="244"/>
        <end position="246"/>
    </location>
    <ligand>
        <name>acetyl-CoA</name>
        <dbReference type="ChEBI" id="CHEBI:57288"/>
    </ligand>
</feature>
<evidence type="ECO:0000256" key="3">
    <source>
        <dbReference type="ARBA" id="ARBA00013184"/>
    </source>
</evidence>
<comment type="similarity">
    <text evidence="2 9">Belongs to the HAT1 family.</text>
</comment>
<comment type="caution">
    <text evidence="14">The sequence shown here is derived from an EMBL/GenBank/DDBJ whole genome shotgun (WGS) entry which is preliminary data.</text>
</comment>
<evidence type="ECO:0000256" key="4">
    <source>
        <dbReference type="ARBA" id="ARBA00021268"/>
    </source>
</evidence>
<comment type="subunit">
    <text evidence="9">Component of the HAT-B complex composed of at least HAT1 and HAT2. The HAT-B complex binds to histone H4 tail.</text>
</comment>
<accession>A0A286UUY3</accession>
<dbReference type="Pfam" id="PF10394">
    <property type="entry name" value="Hat1_N"/>
    <property type="match status" value="1"/>
</dbReference>
<feature type="active site" description="Proton donor/acceptor" evidence="10">
    <location>
        <position position="279"/>
    </location>
</feature>
<sequence length="415" mass="48554">MSDWTVDSNSALSLSLVRAPLDKDVLTKEENYEGFHPRFTYPIFGEEEKLYGYRDLVIDLRFASGSLAQYLNTSSSAKLKASSATDDPEGILKEFIPADYFTDEDEFNKRVEKDASEFKPLGEKIYSYKRRIGTSDKGKGKADEPSEELDENSEDVVTYEVYHATWDTPGFREYHRRMQLFILLYIEAGSYIHEDEEGWEFAVLYEKRKRRDESATPVYHFVGYSSLFPFYCFPERVRMRLSQFVILTPYQHAGHGSALYTAIYQYSLSQPRIAELTVEDPAEAFEDLRDRNDLRMLLNNEKFITEALGGPRGEVIVRGKGRLGPSVDKTWAEGWRKEFKIAGRQFQRLIEMLIQKHLDHADSKAVRSYRLQVKERLYKFNYELLAQLEKPDRLEKLEETFHNVRDDYQRILEMI</sequence>
<dbReference type="Gene3D" id="1.10.10.390">
    <property type="match status" value="1"/>
</dbReference>
<evidence type="ECO:0000256" key="9">
    <source>
        <dbReference type="PIRNR" id="PIRNR038084"/>
    </source>
</evidence>
<dbReference type="SUPFAM" id="SSF55729">
    <property type="entry name" value="Acyl-CoA N-acyltransferases (Nat)"/>
    <property type="match status" value="1"/>
</dbReference>
<name>A0A286UUY3_9AGAM</name>
<evidence type="ECO:0000256" key="11">
    <source>
        <dbReference type="PIRSR" id="PIRSR038084-2"/>
    </source>
</evidence>
<dbReference type="InParanoid" id="A0A286UUY3"/>
<keyword evidence="7 9" id="KW-0012">Acyltransferase</keyword>
<reference evidence="14 15" key="1">
    <citation type="journal article" date="2017" name="Mol. Ecol.">
        <title>Comparative and population genomic landscape of Phellinus noxius: A hypervariable fungus causing root rot in trees.</title>
        <authorList>
            <person name="Chung C.L."/>
            <person name="Lee T.J."/>
            <person name="Akiba M."/>
            <person name="Lee H.H."/>
            <person name="Kuo T.H."/>
            <person name="Liu D."/>
            <person name="Ke H.M."/>
            <person name="Yokoi T."/>
            <person name="Roa M.B."/>
            <person name="Lu M.J."/>
            <person name="Chang Y.Y."/>
            <person name="Ann P.J."/>
            <person name="Tsai J.N."/>
            <person name="Chen C.Y."/>
            <person name="Tzean S.S."/>
            <person name="Ota Y."/>
            <person name="Hattori T."/>
            <person name="Sahashi N."/>
            <person name="Liou R.F."/>
            <person name="Kikuchi T."/>
            <person name="Tsai I.J."/>
        </authorList>
    </citation>
    <scope>NUCLEOTIDE SEQUENCE [LARGE SCALE GENOMIC DNA]</scope>
    <source>
        <strain evidence="14 15">FFPRI411160</strain>
    </source>
</reference>
<evidence type="ECO:0000313" key="14">
    <source>
        <dbReference type="EMBL" id="PAV23381.1"/>
    </source>
</evidence>
<evidence type="ECO:0000256" key="6">
    <source>
        <dbReference type="ARBA" id="ARBA00023242"/>
    </source>
</evidence>
<keyword evidence="15" id="KW-1185">Reference proteome</keyword>
<proteinExistence type="inferred from homology"/>
<evidence type="ECO:0000256" key="2">
    <source>
        <dbReference type="ARBA" id="ARBA00010543"/>
    </source>
</evidence>
<evidence type="ECO:0000256" key="1">
    <source>
        <dbReference type="ARBA" id="ARBA00004123"/>
    </source>
</evidence>
<evidence type="ECO:0000256" key="12">
    <source>
        <dbReference type="PIRSR" id="PIRSR038084-3"/>
    </source>
</evidence>
<dbReference type="Proteomes" id="UP000217199">
    <property type="component" value="Unassembled WGS sequence"/>
</dbReference>
<feature type="region of interest" description="Interaction with histone H4 N-terminus" evidence="11">
    <location>
        <begin position="46"/>
        <end position="48"/>
    </location>
</feature>
<organism evidence="14 15">
    <name type="scientific">Pyrrhoderma noxium</name>
    <dbReference type="NCBI Taxonomy" id="2282107"/>
    <lineage>
        <taxon>Eukaryota</taxon>
        <taxon>Fungi</taxon>
        <taxon>Dikarya</taxon>
        <taxon>Basidiomycota</taxon>
        <taxon>Agaricomycotina</taxon>
        <taxon>Agaricomycetes</taxon>
        <taxon>Hymenochaetales</taxon>
        <taxon>Hymenochaetaceae</taxon>
        <taxon>Pyrrhoderma</taxon>
    </lineage>
</organism>
<protein>
    <recommendedName>
        <fullName evidence="4 9">Histone acetyltransferase type B catalytic subunit</fullName>
        <ecNumber evidence="3 9">2.3.1.48</ecNumber>
    </recommendedName>
</protein>
<dbReference type="Pfam" id="PF21184">
    <property type="entry name" value="HAT1_C_fung"/>
    <property type="match status" value="1"/>
</dbReference>
<feature type="binding site" evidence="11">
    <location>
        <begin position="251"/>
        <end position="257"/>
    </location>
    <ligand>
        <name>acetyl-CoA</name>
        <dbReference type="ChEBI" id="CHEBI:57288"/>
    </ligand>
</feature>
<dbReference type="PIRSF" id="PIRSF038084">
    <property type="entry name" value="HAT-B_cat"/>
    <property type="match status" value="1"/>
</dbReference>
<dbReference type="AlphaFoldDB" id="A0A286UUY3"/>
<dbReference type="OrthoDB" id="10253098at2759"/>
<gene>
    <name evidence="14" type="ORF">PNOK_0044900</name>
</gene>
<dbReference type="GO" id="GO:0004402">
    <property type="term" value="F:histone acetyltransferase activity"/>
    <property type="evidence" value="ECO:0007669"/>
    <property type="project" value="UniProtKB-UniRule"/>
</dbReference>